<proteinExistence type="predicted"/>
<feature type="region of interest" description="Disordered" evidence="1">
    <location>
        <begin position="89"/>
        <end position="167"/>
    </location>
</feature>
<dbReference type="AlphaFoldDB" id="A0A7J7VYX4"/>
<dbReference type="Proteomes" id="UP000527355">
    <property type="component" value="Unassembled WGS sequence"/>
</dbReference>
<sequence length="167" mass="17596">MISKGPSGLRRAGFAGSPPHPPSSISLGVRLLCPGATAEGSGPSSLHEQVFQKWTARGRVSGRLTAKGLSLFFGKALWPALETALHGVEEGRSQRVEEAEAGKGSPQLEPFSPRPPAAIHGAPGGVQGGVWWEQEPGQSLCQPWTPPPGLLRAPSPSVPQKRERPNH</sequence>
<gene>
    <name evidence="2" type="ORF">mMyoMyo1_012300</name>
</gene>
<feature type="region of interest" description="Disordered" evidence="1">
    <location>
        <begin position="1"/>
        <end position="21"/>
    </location>
</feature>
<evidence type="ECO:0000256" key="1">
    <source>
        <dbReference type="SAM" id="MobiDB-lite"/>
    </source>
</evidence>
<accession>A0A7J7VYX4</accession>
<organism evidence="2 3">
    <name type="scientific">Myotis myotis</name>
    <name type="common">Greater mouse-eared bat</name>
    <name type="synonym">Vespertilio myotis</name>
    <dbReference type="NCBI Taxonomy" id="51298"/>
    <lineage>
        <taxon>Eukaryota</taxon>
        <taxon>Metazoa</taxon>
        <taxon>Chordata</taxon>
        <taxon>Craniata</taxon>
        <taxon>Vertebrata</taxon>
        <taxon>Euteleostomi</taxon>
        <taxon>Mammalia</taxon>
        <taxon>Eutheria</taxon>
        <taxon>Laurasiatheria</taxon>
        <taxon>Chiroptera</taxon>
        <taxon>Yangochiroptera</taxon>
        <taxon>Vespertilionidae</taxon>
        <taxon>Myotis</taxon>
    </lineage>
</organism>
<name>A0A7J7VYX4_MYOMY</name>
<dbReference type="EMBL" id="JABWUV010000009">
    <property type="protein sequence ID" value="KAF6330309.1"/>
    <property type="molecule type" value="Genomic_DNA"/>
</dbReference>
<comment type="caution">
    <text evidence="2">The sequence shown here is derived from an EMBL/GenBank/DDBJ whole genome shotgun (WGS) entry which is preliminary data.</text>
</comment>
<keyword evidence="3" id="KW-1185">Reference proteome</keyword>
<evidence type="ECO:0000313" key="2">
    <source>
        <dbReference type="EMBL" id="KAF6330309.1"/>
    </source>
</evidence>
<reference evidence="2 3" key="1">
    <citation type="journal article" date="2020" name="Nature">
        <title>Six reference-quality genomes reveal evolution of bat adaptations.</title>
        <authorList>
            <person name="Jebb D."/>
            <person name="Huang Z."/>
            <person name="Pippel M."/>
            <person name="Hughes G.M."/>
            <person name="Lavrichenko K."/>
            <person name="Devanna P."/>
            <person name="Winkler S."/>
            <person name="Jermiin L.S."/>
            <person name="Skirmuntt E.C."/>
            <person name="Katzourakis A."/>
            <person name="Burkitt-Gray L."/>
            <person name="Ray D.A."/>
            <person name="Sullivan K.A.M."/>
            <person name="Roscito J.G."/>
            <person name="Kirilenko B.M."/>
            <person name="Davalos L.M."/>
            <person name="Corthals A.P."/>
            <person name="Power M.L."/>
            <person name="Jones G."/>
            <person name="Ransome R.D."/>
            <person name="Dechmann D.K.N."/>
            <person name="Locatelli A.G."/>
            <person name="Puechmaille S.J."/>
            <person name="Fedrigo O."/>
            <person name="Jarvis E.D."/>
            <person name="Hiller M."/>
            <person name="Vernes S.C."/>
            <person name="Myers E.W."/>
            <person name="Teeling E.C."/>
        </authorList>
    </citation>
    <scope>NUCLEOTIDE SEQUENCE [LARGE SCALE GENOMIC DNA]</scope>
    <source>
        <strain evidence="2">MMyoMyo1</strain>
        <tissue evidence="2">Flight muscle</tissue>
    </source>
</reference>
<evidence type="ECO:0000313" key="3">
    <source>
        <dbReference type="Proteomes" id="UP000527355"/>
    </source>
</evidence>
<protein>
    <submittedName>
        <fullName evidence="2">Uncharacterized protein</fullName>
    </submittedName>
</protein>
<feature type="compositionally biased region" description="Basic and acidic residues" evidence="1">
    <location>
        <begin position="89"/>
        <end position="101"/>
    </location>
</feature>